<evidence type="ECO:0000313" key="3">
    <source>
        <dbReference type="Proteomes" id="UP000215214"/>
    </source>
</evidence>
<name>A0A238UGG9_9FLAO</name>
<proteinExistence type="predicted"/>
<dbReference type="EMBL" id="LT899436">
    <property type="protein sequence ID" value="SNR17450.1"/>
    <property type="molecule type" value="Genomic_DNA"/>
</dbReference>
<dbReference type="AlphaFoldDB" id="A0A238UGG9"/>
<protein>
    <recommendedName>
        <fullName evidence="4">Lipoprotein</fullName>
    </recommendedName>
</protein>
<gene>
    <name evidence="2" type="ORF">TJEJU_3817</name>
</gene>
<feature type="chain" id="PRO_5012850800" description="Lipoprotein" evidence="1">
    <location>
        <begin position="19"/>
        <end position="116"/>
    </location>
</feature>
<dbReference type="RefSeq" id="WP_157730281.1">
    <property type="nucleotide sequence ID" value="NZ_LT899436.1"/>
</dbReference>
<accession>A0A238UGG9</accession>
<keyword evidence="1" id="KW-0732">Signal</keyword>
<dbReference type="Proteomes" id="UP000215214">
    <property type="component" value="Chromosome TJEJU"/>
</dbReference>
<dbReference type="KEGG" id="tje:TJEJU_3817"/>
<dbReference type="OrthoDB" id="9949900at2"/>
<feature type="signal peptide" evidence="1">
    <location>
        <begin position="1"/>
        <end position="18"/>
    </location>
</feature>
<evidence type="ECO:0008006" key="4">
    <source>
        <dbReference type="Google" id="ProtNLM"/>
    </source>
</evidence>
<evidence type="ECO:0000256" key="1">
    <source>
        <dbReference type="SAM" id="SignalP"/>
    </source>
</evidence>
<organism evidence="2 3">
    <name type="scientific">Tenacibaculum jejuense</name>
    <dbReference type="NCBI Taxonomy" id="584609"/>
    <lineage>
        <taxon>Bacteria</taxon>
        <taxon>Pseudomonadati</taxon>
        <taxon>Bacteroidota</taxon>
        <taxon>Flavobacteriia</taxon>
        <taxon>Flavobacteriales</taxon>
        <taxon>Flavobacteriaceae</taxon>
        <taxon>Tenacibaculum</taxon>
    </lineage>
</organism>
<sequence>MEKILFFVLFCLSVSAFAQQVPGGQVPNDYYKQGYNTGCNLGKLDDTKLLNATMSEPNFPSEYKVGVLEGFNKCHKPKKDTDSGGITKFADCLNRPGGSIGKCSKYRFPSNPEVKH</sequence>
<reference evidence="2 3" key="1">
    <citation type="submission" date="2017-07" db="EMBL/GenBank/DDBJ databases">
        <authorList>
            <person name="Sun Z.S."/>
            <person name="Albrecht U."/>
            <person name="Echele G."/>
            <person name="Lee C.C."/>
        </authorList>
    </citation>
    <scope>NUCLEOTIDE SEQUENCE [LARGE SCALE GENOMIC DNA]</scope>
    <source>
        <strain evidence="3">type strain: KCTC 22618</strain>
    </source>
</reference>
<evidence type="ECO:0000313" key="2">
    <source>
        <dbReference type="EMBL" id="SNR17450.1"/>
    </source>
</evidence>
<keyword evidence="3" id="KW-1185">Reference proteome</keyword>